<dbReference type="SUPFAM" id="SSF46785">
    <property type="entry name" value="Winged helix' DNA-binding domain"/>
    <property type="match status" value="1"/>
</dbReference>
<evidence type="ECO:0000256" key="3">
    <source>
        <dbReference type="ARBA" id="ARBA00023163"/>
    </source>
</evidence>
<dbReference type="eggNOG" id="COG1414">
    <property type="taxonomic scope" value="Bacteria"/>
</dbReference>
<keyword evidence="3" id="KW-0804">Transcription</keyword>
<dbReference type="InterPro" id="IPR050707">
    <property type="entry name" value="HTH_MetabolicPath_Reg"/>
</dbReference>
<dbReference type="SMART" id="SM00346">
    <property type="entry name" value="HTH_ICLR"/>
    <property type="match status" value="1"/>
</dbReference>
<organism evidence="6 7">
    <name type="scientific">Corynebacterium resistens (strain DSM 45100 / JCM 12819 / GTC 2026 / SICGH 158)</name>
    <dbReference type="NCBI Taxonomy" id="662755"/>
    <lineage>
        <taxon>Bacteria</taxon>
        <taxon>Bacillati</taxon>
        <taxon>Actinomycetota</taxon>
        <taxon>Actinomycetes</taxon>
        <taxon>Mycobacteriales</taxon>
        <taxon>Corynebacteriaceae</taxon>
        <taxon>Corynebacterium</taxon>
    </lineage>
</organism>
<accession>F8E3E2</accession>
<proteinExistence type="predicted"/>
<dbReference type="PROSITE" id="PS51078">
    <property type="entry name" value="ICLR_ED"/>
    <property type="match status" value="1"/>
</dbReference>
<dbReference type="Gene3D" id="1.10.10.10">
    <property type="entry name" value="Winged helix-like DNA-binding domain superfamily/Winged helix DNA-binding domain"/>
    <property type="match status" value="1"/>
</dbReference>
<dbReference type="STRING" id="662755.CRES_2115"/>
<dbReference type="InterPro" id="IPR029016">
    <property type="entry name" value="GAF-like_dom_sf"/>
</dbReference>
<dbReference type="Proteomes" id="UP000000492">
    <property type="component" value="Chromosome"/>
</dbReference>
<evidence type="ECO:0000256" key="2">
    <source>
        <dbReference type="ARBA" id="ARBA00023125"/>
    </source>
</evidence>
<dbReference type="Gene3D" id="3.30.450.40">
    <property type="match status" value="1"/>
</dbReference>
<reference evidence="6 7" key="1">
    <citation type="journal article" date="2012" name="BMC Genomics">
        <title>Complete genome sequence, lifestyle, and multi-drug resistance of the human pathogen Corynebacterium resistens DSM 45100 isolated from blood samples of a leukemia patient.</title>
        <authorList>
            <person name="Schroder J."/>
            <person name="Maus I."/>
            <person name="Meyer K."/>
            <person name="Wordemann S."/>
            <person name="Blom J."/>
            <person name="Jaenicke S."/>
            <person name="Schneider J."/>
            <person name="Trost E."/>
            <person name="Tauch A."/>
        </authorList>
    </citation>
    <scope>NUCLEOTIDE SEQUENCE [LARGE SCALE GENOMIC DNA]</scope>
    <source>
        <strain evidence="7">DSM 45100 / JCM 12819 / CCUG 50093 / GTC 2026 / SICGH 158</strain>
    </source>
</reference>
<gene>
    <name evidence="6" type="primary">hutR</name>
    <name evidence="6" type="ordered locus">CRES_2115</name>
</gene>
<evidence type="ECO:0000259" key="4">
    <source>
        <dbReference type="PROSITE" id="PS51077"/>
    </source>
</evidence>
<dbReference type="KEGG" id="crd:CRES_2115"/>
<dbReference type="PANTHER" id="PTHR30136">
    <property type="entry name" value="HELIX-TURN-HELIX TRANSCRIPTIONAL REGULATOR, ICLR FAMILY"/>
    <property type="match status" value="1"/>
</dbReference>
<evidence type="ECO:0000313" key="7">
    <source>
        <dbReference type="Proteomes" id="UP000000492"/>
    </source>
</evidence>
<sequence>MKSPRVPAARNALRILNLLSQMDVPISAARIRNELELPRSSTYHLLNEMVESGFVVHLPEQQTYGLGMVAYSMANAYTQQQPLVRLANRKLEAIAELSKGSCHLSRLAGPEVLYLQEVRSSKAVSLVTKVGVRLPATRTASGRAMLSHLPENEVRALFSIAGDENYGSFRRILDETAERGWAEEHEEISRGQSTVAVAVLDHLDRPAAAVASTFPTTVGCAEGVIEQLQKLAAFLRERMYS</sequence>
<dbReference type="InterPro" id="IPR014757">
    <property type="entry name" value="Tscrpt_reg_IclR_C"/>
</dbReference>
<dbReference type="Pfam" id="PF01614">
    <property type="entry name" value="IclR_C"/>
    <property type="match status" value="1"/>
</dbReference>
<dbReference type="GO" id="GO:0045892">
    <property type="term" value="P:negative regulation of DNA-templated transcription"/>
    <property type="evidence" value="ECO:0007669"/>
    <property type="project" value="TreeGrafter"/>
</dbReference>
<dbReference type="PANTHER" id="PTHR30136:SF24">
    <property type="entry name" value="HTH-TYPE TRANSCRIPTIONAL REPRESSOR ALLR"/>
    <property type="match status" value="1"/>
</dbReference>
<protein>
    <submittedName>
        <fullName evidence="6">IclR DNA-binding transcription regulator</fullName>
    </submittedName>
</protein>
<evidence type="ECO:0000313" key="6">
    <source>
        <dbReference type="EMBL" id="AEI10468.1"/>
    </source>
</evidence>
<dbReference type="GO" id="GO:0003700">
    <property type="term" value="F:DNA-binding transcription factor activity"/>
    <property type="evidence" value="ECO:0007669"/>
    <property type="project" value="TreeGrafter"/>
</dbReference>
<dbReference type="GO" id="GO:0003677">
    <property type="term" value="F:DNA binding"/>
    <property type="evidence" value="ECO:0007669"/>
    <property type="project" value="UniProtKB-KW"/>
</dbReference>
<dbReference type="HOGENOM" id="CLU_062618_6_4_11"/>
<dbReference type="EMBL" id="CP002857">
    <property type="protein sequence ID" value="AEI10468.1"/>
    <property type="molecule type" value="Genomic_DNA"/>
</dbReference>
<evidence type="ECO:0000256" key="1">
    <source>
        <dbReference type="ARBA" id="ARBA00023015"/>
    </source>
</evidence>
<evidence type="ECO:0000259" key="5">
    <source>
        <dbReference type="PROSITE" id="PS51078"/>
    </source>
</evidence>
<feature type="domain" description="HTH iclR-type" evidence="4">
    <location>
        <begin position="6"/>
        <end position="68"/>
    </location>
</feature>
<feature type="domain" description="IclR-ED" evidence="5">
    <location>
        <begin position="69"/>
        <end position="241"/>
    </location>
</feature>
<dbReference type="OrthoDB" id="3734039at2"/>
<dbReference type="AlphaFoldDB" id="F8E3E2"/>
<keyword evidence="2 6" id="KW-0238">DNA-binding</keyword>
<dbReference type="Pfam" id="PF09339">
    <property type="entry name" value="HTH_IclR"/>
    <property type="match status" value="1"/>
</dbReference>
<keyword evidence="7" id="KW-1185">Reference proteome</keyword>
<dbReference type="RefSeq" id="WP_013889447.1">
    <property type="nucleotide sequence ID" value="NC_015673.1"/>
</dbReference>
<dbReference type="PROSITE" id="PS51077">
    <property type="entry name" value="HTH_ICLR"/>
    <property type="match status" value="1"/>
</dbReference>
<name>F8E3E2_CORRG</name>
<dbReference type="InterPro" id="IPR036388">
    <property type="entry name" value="WH-like_DNA-bd_sf"/>
</dbReference>
<dbReference type="SUPFAM" id="SSF55781">
    <property type="entry name" value="GAF domain-like"/>
    <property type="match status" value="1"/>
</dbReference>
<dbReference type="InterPro" id="IPR005471">
    <property type="entry name" value="Tscrpt_reg_IclR_N"/>
</dbReference>
<dbReference type="InterPro" id="IPR036390">
    <property type="entry name" value="WH_DNA-bd_sf"/>
</dbReference>
<keyword evidence="1" id="KW-0805">Transcription regulation</keyword>